<dbReference type="EMBL" id="FOHO01000026">
    <property type="protein sequence ID" value="SEU09132.1"/>
    <property type="molecule type" value="Genomic_DNA"/>
</dbReference>
<keyword evidence="2" id="KW-1185">Reference proteome</keyword>
<dbReference type="Proteomes" id="UP000199180">
    <property type="component" value="Unassembled WGS sequence"/>
</dbReference>
<evidence type="ECO:0000313" key="2">
    <source>
        <dbReference type="Proteomes" id="UP000199180"/>
    </source>
</evidence>
<gene>
    <name evidence="1" type="ORF">SAMN04489858_12614</name>
</gene>
<sequence length="50" mass="5561">MTQNGKPLSIAEIKRNAIADAALEQMYAYFSRDDHAPRVIVTEYPLPLAA</sequence>
<proteinExistence type="predicted"/>
<organism evidence="1 2">
    <name type="scientific">Paracoccus homiensis</name>
    <dbReference type="NCBI Taxonomy" id="364199"/>
    <lineage>
        <taxon>Bacteria</taxon>
        <taxon>Pseudomonadati</taxon>
        <taxon>Pseudomonadota</taxon>
        <taxon>Alphaproteobacteria</taxon>
        <taxon>Rhodobacterales</taxon>
        <taxon>Paracoccaceae</taxon>
        <taxon>Paracoccus</taxon>
    </lineage>
</organism>
<dbReference type="AlphaFoldDB" id="A0A1I0JI11"/>
<accession>A0A1I0JI11</accession>
<name>A0A1I0JI11_9RHOB</name>
<evidence type="ECO:0000313" key="1">
    <source>
        <dbReference type="EMBL" id="SEU09132.1"/>
    </source>
</evidence>
<reference evidence="1 2" key="1">
    <citation type="submission" date="2016-10" db="EMBL/GenBank/DDBJ databases">
        <authorList>
            <person name="de Groot N.N."/>
        </authorList>
    </citation>
    <scope>NUCLEOTIDE SEQUENCE [LARGE SCALE GENOMIC DNA]</scope>
    <source>
        <strain evidence="1 2">DSM 17862</strain>
    </source>
</reference>
<dbReference type="RefSeq" id="WP_175479987.1">
    <property type="nucleotide sequence ID" value="NZ_FOHO01000026.1"/>
</dbReference>
<protein>
    <submittedName>
        <fullName evidence="1">Uncharacterized protein</fullName>
    </submittedName>
</protein>